<dbReference type="AlphaFoldDB" id="K1S9F1"/>
<accession>K1S9F1</accession>
<feature type="non-terminal residue" evidence="1">
    <location>
        <position position="1"/>
    </location>
</feature>
<reference evidence="1" key="1">
    <citation type="journal article" date="2013" name="Environ. Microbiol.">
        <title>Microbiota from the distal guts of lean and obese adolescents exhibit partial functional redundancy besides clear differences in community structure.</title>
        <authorList>
            <person name="Ferrer M."/>
            <person name="Ruiz A."/>
            <person name="Lanza F."/>
            <person name="Haange S.B."/>
            <person name="Oberbach A."/>
            <person name="Till H."/>
            <person name="Bargiela R."/>
            <person name="Campoy C."/>
            <person name="Segura M.T."/>
            <person name="Richter M."/>
            <person name="von Bergen M."/>
            <person name="Seifert J."/>
            <person name="Suarez A."/>
        </authorList>
    </citation>
    <scope>NUCLEOTIDE SEQUENCE</scope>
</reference>
<name>K1S9F1_9ZZZZ</name>
<proteinExistence type="predicted"/>
<sequence>TEIPRAIEEIRTAPVLHTTECDVDQMPETVRAFLK</sequence>
<evidence type="ECO:0000313" key="1">
    <source>
        <dbReference type="EMBL" id="EKC57332.1"/>
    </source>
</evidence>
<comment type="caution">
    <text evidence="1">The sequence shown here is derived from an EMBL/GenBank/DDBJ whole genome shotgun (WGS) entry which is preliminary data.</text>
</comment>
<gene>
    <name evidence="1" type="ORF">LEA_14408</name>
</gene>
<dbReference type="EMBL" id="AJWY01009795">
    <property type="protein sequence ID" value="EKC57332.1"/>
    <property type="molecule type" value="Genomic_DNA"/>
</dbReference>
<organism evidence="1">
    <name type="scientific">human gut metagenome</name>
    <dbReference type="NCBI Taxonomy" id="408170"/>
    <lineage>
        <taxon>unclassified sequences</taxon>
        <taxon>metagenomes</taxon>
        <taxon>organismal metagenomes</taxon>
    </lineage>
</organism>
<protein>
    <submittedName>
        <fullName evidence="1">Uncharacterized protein</fullName>
    </submittedName>
</protein>